<comment type="caution">
    <text evidence="2">The sequence shown here is derived from an EMBL/GenBank/DDBJ whole genome shotgun (WGS) entry which is preliminary data.</text>
</comment>
<dbReference type="EMBL" id="JBEPNW010000002">
    <property type="protein sequence ID" value="MET3865558.1"/>
    <property type="molecule type" value="Genomic_DNA"/>
</dbReference>
<evidence type="ECO:0000313" key="3">
    <source>
        <dbReference type="Proteomes" id="UP001549119"/>
    </source>
</evidence>
<keyword evidence="3" id="KW-1185">Reference proteome</keyword>
<name>A0ABV2NGD1_9HYPH</name>
<sequence length="51" mass="5346">MAASGDSSLEKDSPATAARKQRLRAHVRAILAKGLTVRNSHAAGDTASDER</sequence>
<evidence type="ECO:0000313" key="2">
    <source>
        <dbReference type="EMBL" id="MET3865558.1"/>
    </source>
</evidence>
<evidence type="ECO:0000256" key="1">
    <source>
        <dbReference type="SAM" id="MobiDB-lite"/>
    </source>
</evidence>
<reference evidence="2 3" key="1">
    <citation type="submission" date="2024-06" db="EMBL/GenBank/DDBJ databases">
        <title>Genomics of switchgrass bacterial isolates.</title>
        <authorList>
            <person name="Shade A."/>
        </authorList>
    </citation>
    <scope>NUCLEOTIDE SEQUENCE [LARGE SCALE GENOMIC DNA]</scope>
    <source>
        <strain evidence="2 3">PvP084</strain>
    </source>
</reference>
<accession>A0ABV2NGD1</accession>
<dbReference type="Proteomes" id="UP001549119">
    <property type="component" value="Unassembled WGS sequence"/>
</dbReference>
<gene>
    <name evidence="2" type="ORF">ABIC20_002867</name>
</gene>
<evidence type="ECO:0008006" key="4">
    <source>
        <dbReference type="Google" id="ProtNLM"/>
    </source>
</evidence>
<feature type="region of interest" description="Disordered" evidence="1">
    <location>
        <begin position="1"/>
        <end position="22"/>
    </location>
</feature>
<organism evidence="2 3">
    <name type="scientific">Methylobacterium radiotolerans</name>
    <dbReference type="NCBI Taxonomy" id="31998"/>
    <lineage>
        <taxon>Bacteria</taxon>
        <taxon>Pseudomonadati</taxon>
        <taxon>Pseudomonadota</taxon>
        <taxon>Alphaproteobacteria</taxon>
        <taxon>Hyphomicrobiales</taxon>
        <taxon>Methylobacteriaceae</taxon>
        <taxon>Methylobacterium</taxon>
    </lineage>
</organism>
<protein>
    <recommendedName>
        <fullName evidence="4">TetR family transcriptional regulator</fullName>
    </recommendedName>
</protein>
<proteinExistence type="predicted"/>